<dbReference type="AlphaFoldDB" id="A0A0F9FQR3"/>
<feature type="non-terminal residue" evidence="1">
    <location>
        <position position="1"/>
    </location>
</feature>
<evidence type="ECO:0000313" key="1">
    <source>
        <dbReference type="EMBL" id="KKL88854.1"/>
    </source>
</evidence>
<name>A0A0F9FQR3_9ZZZZ</name>
<organism evidence="1">
    <name type="scientific">marine sediment metagenome</name>
    <dbReference type="NCBI Taxonomy" id="412755"/>
    <lineage>
        <taxon>unclassified sequences</taxon>
        <taxon>metagenomes</taxon>
        <taxon>ecological metagenomes</taxon>
    </lineage>
</organism>
<comment type="caution">
    <text evidence="1">The sequence shown here is derived from an EMBL/GenBank/DDBJ whole genome shotgun (WGS) entry which is preliminary data.</text>
</comment>
<proteinExistence type="predicted"/>
<gene>
    <name evidence="1" type="ORF">LCGC14_1920490</name>
</gene>
<protein>
    <submittedName>
        <fullName evidence="1">Uncharacterized protein</fullName>
    </submittedName>
</protein>
<sequence>PIRVIGREMSKIWEGMRWTDRTDKVMKSLAEAFIDLRFASPERTQIMIQDDLWPENISEHR</sequence>
<dbReference type="EMBL" id="LAZR01020445">
    <property type="protein sequence ID" value="KKL88854.1"/>
    <property type="molecule type" value="Genomic_DNA"/>
</dbReference>
<accession>A0A0F9FQR3</accession>
<reference evidence="1" key="1">
    <citation type="journal article" date="2015" name="Nature">
        <title>Complex archaea that bridge the gap between prokaryotes and eukaryotes.</title>
        <authorList>
            <person name="Spang A."/>
            <person name="Saw J.H."/>
            <person name="Jorgensen S.L."/>
            <person name="Zaremba-Niedzwiedzka K."/>
            <person name="Martijn J."/>
            <person name="Lind A.E."/>
            <person name="van Eijk R."/>
            <person name="Schleper C."/>
            <person name="Guy L."/>
            <person name="Ettema T.J."/>
        </authorList>
    </citation>
    <scope>NUCLEOTIDE SEQUENCE</scope>
</reference>